<feature type="region of interest" description="Disordered" evidence="1">
    <location>
        <begin position="68"/>
        <end position="109"/>
    </location>
</feature>
<organism evidence="2 3">
    <name type="scientific">Haloactinospora alba</name>
    <dbReference type="NCBI Taxonomy" id="405555"/>
    <lineage>
        <taxon>Bacteria</taxon>
        <taxon>Bacillati</taxon>
        <taxon>Actinomycetota</taxon>
        <taxon>Actinomycetes</taxon>
        <taxon>Streptosporangiales</taxon>
        <taxon>Nocardiopsidaceae</taxon>
        <taxon>Haloactinospora</taxon>
    </lineage>
</organism>
<dbReference type="RefSeq" id="WP_246062435.1">
    <property type="nucleotide sequence ID" value="NZ_VFQC01000002.1"/>
</dbReference>
<evidence type="ECO:0000313" key="2">
    <source>
        <dbReference type="EMBL" id="TQN28420.1"/>
    </source>
</evidence>
<dbReference type="AlphaFoldDB" id="A0A543N9D8"/>
<dbReference type="Proteomes" id="UP000317422">
    <property type="component" value="Unassembled WGS sequence"/>
</dbReference>
<evidence type="ECO:0000313" key="3">
    <source>
        <dbReference type="Proteomes" id="UP000317422"/>
    </source>
</evidence>
<gene>
    <name evidence="2" type="ORF">FHX37_3764</name>
</gene>
<dbReference type="EMBL" id="VFQC01000002">
    <property type="protein sequence ID" value="TQN28420.1"/>
    <property type="molecule type" value="Genomic_DNA"/>
</dbReference>
<name>A0A543N9D8_9ACTN</name>
<evidence type="ECO:0000256" key="1">
    <source>
        <dbReference type="SAM" id="MobiDB-lite"/>
    </source>
</evidence>
<reference evidence="2 3" key="1">
    <citation type="submission" date="2019-06" db="EMBL/GenBank/DDBJ databases">
        <title>Sequencing the genomes of 1000 actinobacteria strains.</title>
        <authorList>
            <person name="Klenk H.-P."/>
        </authorList>
    </citation>
    <scope>NUCLEOTIDE SEQUENCE [LARGE SCALE GENOMIC DNA]</scope>
    <source>
        <strain evidence="2 3">DSM 45015</strain>
    </source>
</reference>
<comment type="caution">
    <text evidence="2">The sequence shown here is derived from an EMBL/GenBank/DDBJ whole genome shotgun (WGS) entry which is preliminary data.</text>
</comment>
<proteinExistence type="predicted"/>
<keyword evidence="3" id="KW-1185">Reference proteome</keyword>
<protein>
    <submittedName>
        <fullName evidence="2">Uncharacterized protein</fullName>
    </submittedName>
</protein>
<accession>A0A543N9D8</accession>
<sequence length="109" mass="12213">MDIRLDSVTKSVGNSMVEEYQKREWTGQEAVRYEAALEAINGAVGAYSALIAREEAKPEPDPAVIAEAEQGRSECAKHRKQLDPADAEQVAHTRSRFSQLAREIRERSR</sequence>